<protein>
    <submittedName>
        <fullName evidence="1">Uncharacterized protein</fullName>
    </submittedName>
</protein>
<dbReference type="AlphaFoldDB" id="A0A1I6YCQ1"/>
<accession>A0A1I6YCQ1</accession>
<evidence type="ECO:0000313" key="2">
    <source>
        <dbReference type="Proteomes" id="UP000199187"/>
    </source>
</evidence>
<dbReference type="OrthoDB" id="6626721at2"/>
<proteinExistence type="predicted"/>
<dbReference type="EMBL" id="FPAU01000001">
    <property type="protein sequence ID" value="SFT48293.1"/>
    <property type="molecule type" value="Genomic_DNA"/>
</dbReference>
<reference evidence="2" key="1">
    <citation type="submission" date="2016-10" db="EMBL/GenBank/DDBJ databases">
        <authorList>
            <person name="Varghese N."/>
            <person name="Submissions S."/>
        </authorList>
    </citation>
    <scope>NUCLEOTIDE SEQUENCE [LARGE SCALE GENOMIC DNA]</scope>
    <source>
        <strain evidence="2">Ah-143</strain>
    </source>
</reference>
<dbReference type="Proteomes" id="UP000199187">
    <property type="component" value="Unassembled WGS sequence"/>
</dbReference>
<sequence>MLPDADILSSELRDIFRKLDLSQLSAEETFQLANGCEEHIAGLCHGLHFLGKTFVSFADSDVLEFSRESLCQLGHGLKSTATLLPALMELHQITERKIIAEDYLR</sequence>
<gene>
    <name evidence="1" type="ORF">SAMN05192562_101457</name>
</gene>
<keyword evidence="2" id="KW-1185">Reference proteome</keyword>
<name>A0A1I6YCQ1_9ENTR</name>
<dbReference type="RefSeq" id="WP_090118829.1">
    <property type="nucleotide sequence ID" value="NZ_CP045300.1"/>
</dbReference>
<organism evidence="1 2">
    <name type="scientific">Kosakonia arachidis</name>
    <dbReference type="NCBI Taxonomy" id="551989"/>
    <lineage>
        <taxon>Bacteria</taxon>
        <taxon>Pseudomonadati</taxon>
        <taxon>Pseudomonadota</taxon>
        <taxon>Gammaproteobacteria</taxon>
        <taxon>Enterobacterales</taxon>
        <taxon>Enterobacteriaceae</taxon>
        <taxon>Kosakonia</taxon>
    </lineage>
</organism>
<evidence type="ECO:0000313" key="1">
    <source>
        <dbReference type="EMBL" id="SFT48293.1"/>
    </source>
</evidence>